<keyword evidence="6 8" id="KW-0129">CBS domain</keyword>
<dbReference type="InterPro" id="IPR000644">
    <property type="entry name" value="CBS_dom"/>
</dbReference>
<evidence type="ECO:0000259" key="12">
    <source>
        <dbReference type="PROSITE" id="PS51846"/>
    </source>
</evidence>
<name>A0ABT2C4P1_9BURK</name>
<evidence type="ECO:0000313" key="14">
    <source>
        <dbReference type="Proteomes" id="UP001165263"/>
    </source>
</evidence>
<sequence length="434" mass="47760">MADVVIILALILLNGVFSMSELAVVSAKRLRLEKMADEGRRGAGTALGLHDDPSRFLSTVQVGITLIGIFNGAFGEASLTARLTPALAAMGVPDGYARPVALAIVVAGITFFSIVLGELVPKRIAILYPETMAATIARPLQFVARLAHPFVRLLAMTTDGIMRLFGMHHHKDETPTEEDVTGMIKESTDAGVFEKAEYDIAARALRLDDWHLRALMTPRVDLEFLDLDQPLERNLARIAESPYSRFPVYRGDRSQVLGIVRARNLFGQAIRTQSLAGIDIEAALETILYLPESSSAIDLLEQLKQHRAELAMIVDEYGDIQGMITLTDVMSALVGDVTPTSDHGQPDAVRRDDGSWFVDGGMVLDRFRYLTGADVDFPDEDGGVYHTLAGFMLYQLAVIPRAGDRLDWQGWRFEVVDMDGNRIDRLLVAPVPRT</sequence>
<keyword evidence="7 9" id="KW-0472">Membrane</keyword>
<dbReference type="SUPFAM" id="SSF56176">
    <property type="entry name" value="FAD-binding/transporter-associated domain-like"/>
    <property type="match status" value="1"/>
</dbReference>
<dbReference type="Pfam" id="PF03471">
    <property type="entry name" value="CorC_HlyC"/>
    <property type="match status" value="1"/>
</dbReference>
<dbReference type="CDD" id="cd04590">
    <property type="entry name" value="CBS_pair_CorC_HlyC_assoc"/>
    <property type="match status" value="1"/>
</dbReference>
<keyword evidence="3 9" id="KW-0812">Transmembrane</keyword>
<feature type="domain" description="CBS" evidence="11">
    <location>
        <begin position="283"/>
        <end position="340"/>
    </location>
</feature>
<dbReference type="PROSITE" id="PS51371">
    <property type="entry name" value="CBS"/>
    <property type="match status" value="2"/>
</dbReference>
<dbReference type="SMART" id="SM01091">
    <property type="entry name" value="CorC_HlyC"/>
    <property type="match status" value="1"/>
</dbReference>
<keyword evidence="2" id="KW-1003">Cell membrane</keyword>
<dbReference type="Gene3D" id="3.30.465.10">
    <property type="match status" value="1"/>
</dbReference>
<dbReference type="InterPro" id="IPR036318">
    <property type="entry name" value="FAD-bd_PCMH-like_sf"/>
</dbReference>
<evidence type="ECO:0000256" key="8">
    <source>
        <dbReference type="PROSITE-ProRule" id="PRU00703"/>
    </source>
</evidence>
<evidence type="ECO:0000256" key="1">
    <source>
        <dbReference type="ARBA" id="ARBA00004651"/>
    </source>
</evidence>
<keyword evidence="14" id="KW-1185">Reference proteome</keyword>
<evidence type="ECO:0000313" key="13">
    <source>
        <dbReference type="EMBL" id="MCS0632358.1"/>
    </source>
</evidence>
<dbReference type="RefSeq" id="WP_259451389.1">
    <property type="nucleotide sequence ID" value="NZ_CP119520.1"/>
</dbReference>
<comment type="subcellular location">
    <subcellularLocation>
        <location evidence="1">Cell membrane</location>
        <topology evidence="1">Multi-pass membrane protein</topology>
    </subcellularLocation>
</comment>
<dbReference type="PANTHER" id="PTHR43099:SF5">
    <property type="entry name" value="HLYC_CORC FAMILY TRANSPORTER"/>
    <property type="match status" value="1"/>
</dbReference>
<evidence type="ECO:0000256" key="7">
    <source>
        <dbReference type="ARBA" id="ARBA00023136"/>
    </source>
</evidence>
<proteinExistence type="predicted"/>
<dbReference type="Proteomes" id="UP001165263">
    <property type="component" value="Unassembled WGS sequence"/>
</dbReference>
<dbReference type="EMBL" id="JANUHC010000009">
    <property type="protein sequence ID" value="MCS0632358.1"/>
    <property type="molecule type" value="Genomic_DNA"/>
</dbReference>
<protein>
    <submittedName>
        <fullName evidence="13">Hemolysin family protein</fullName>
    </submittedName>
</protein>
<dbReference type="InterPro" id="IPR005170">
    <property type="entry name" value="Transptr-assoc_dom"/>
</dbReference>
<dbReference type="InterPro" id="IPR016169">
    <property type="entry name" value="FAD-bd_PCMH_sub2"/>
</dbReference>
<evidence type="ECO:0000256" key="2">
    <source>
        <dbReference type="ARBA" id="ARBA00022475"/>
    </source>
</evidence>
<feature type="domain" description="CBS" evidence="11">
    <location>
        <begin position="216"/>
        <end position="275"/>
    </location>
</feature>
<dbReference type="InterPro" id="IPR046342">
    <property type="entry name" value="CBS_dom_sf"/>
</dbReference>
<feature type="transmembrane region" description="Helical" evidence="10">
    <location>
        <begin position="95"/>
        <end position="116"/>
    </location>
</feature>
<keyword evidence="4" id="KW-0677">Repeat</keyword>
<accession>A0ABT2C4P1</accession>
<evidence type="ECO:0000256" key="10">
    <source>
        <dbReference type="SAM" id="Phobius"/>
    </source>
</evidence>
<evidence type="ECO:0000256" key="6">
    <source>
        <dbReference type="ARBA" id="ARBA00023122"/>
    </source>
</evidence>
<dbReference type="InterPro" id="IPR044751">
    <property type="entry name" value="Ion_transp-like_CBS"/>
</dbReference>
<reference evidence="13" key="1">
    <citation type="submission" date="2022-08" db="EMBL/GenBank/DDBJ databases">
        <title>Reclassification of Massilia species as members of the genera Telluria, Duganella, Pseudoduganella, Mokoshia gen. nov. and Zemynaea gen. nov. using orthogonal and non-orthogonal genome-based approaches.</title>
        <authorList>
            <person name="Bowman J.P."/>
        </authorList>
    </citation>
    <scope>NUCLEOTIDE SEQUENCE</scope>
    <source>
        <strain evidence="13">LMG 11547</strain>
    </source>
</reference>
<evidence type="ECO:0000256" key="4">
    <source>
        <dbReference type="ARBA" id="ARBA00022737"/>
    </source>
</evidence>
<dbReference type="InterPro" id="IPR002550">
    <property type="entry name" value="CNNM"/>
</dbReference>
<organism evidence="13 14">
    <name type="scientific">Telluria mixta</name>
    <dbReference type="NCBI Taxonomy" id="34071"/>
    <lineage>
        <taxon>Bacteria</taxon>
        <taxon>Pseudomonadati</taxon>
        <taxon>Pseudomonadota</taxon>
        <taxon>Betaproteobacteria</taxon>
        <taxon>Burkholderiales</taxon>
        <taxon>Oxalobacteraceae</taxon>
        <taxon>Telluria group</taxon>
        <taxon>Telluria</taxon>
    </lineage>
</organism>
<dbReference type="Pfam" id="PF00571">
    <property type="entry name" value="CBS"/>
    <property type="match status" value="2"/>
</dbReference>
<feature type="domain" description="CNNM transmembrane" evidence="12">
    <location>
        <begin position="1"/>
        <end position="197"/>
    </location>
</feature>
<gene>
    <name evidence="13" type="ORF">NX786_23790</name>
</gene>
<feature type="transmembrane region" description="Helical" evidence="10">
    <location>
        <begin position="6"/>
        <end position="25"/>
    </location>
</feature>
<evidence type="ECO:0000256" key="9">
    <source>
        <dbReference type="PROSITE-ProRule" id="PRU01193"/>
    </source>
</evidence>
<dbReference type="Gene3D" id="3.10.580.10">
    <property type="entry name" value="CBS-domain"/>
    <property type="match status" value="1"/>
</dbReference>
<evidence type="ECO:0000256" key="3">
    <source>
        <dbReference type="ARBA" id="ARBA00022692"/>
    </source>
</evidence>
<dbReference type="InterPro" id="IPR051676">
    <property type="entry name" value="UPF0053_domain"/>
</dbReference>
<evidence type="ECO:0000259" key="11">
    <source>
        <dbReference type="PROSITE" id="PS51371"/>
    </source>
</evidence>
<keyword evidence="5 9" id="KW-1133">Transmembrane helix</keyword>
<dbReference type="SUPFAM" id="SSF54631">
    <property type="entry name" value="CBS-domain pair"/>
    <property type="match status" value="1"/>
</dbReference>
<dbReference type="PROSITE" id="PS51846">
    <property type="entry name" value="CNNM"/>
    <property type="match status" value="1"/>
</dbReference>
<dbReference type="Pfam" id="PF01595">
    <property type="entry name" value="CNNM"/>
    <property type="match status" value="1"/>
</dbReference>
<dbReference type="PANTHER" id="PTHR43099">
    <property type="entry name" value="UPF0053 PROTEIN YRKA"/>
    <property type="match status" value="1"/>
</dbReference>
<comment type="caution">
    <text evidence="13">The sequence shown here is derived from an EMBL/GenBank/DDBJ whole genome shotgun (WGS) entry which is preliminary data.</text>
</comment>
<evidence type="ECO:0000256" key="5">
    <source>
        <dbReference type="ARBA" id="ARBA00022989"/>
    </source>
</evidence>